<dbReference type="Proteomes" id="UP001153069">
    <property type="component" value="Unassembled WGS sequence"/>
</dbReference>
<feature type="compositionally biased region" description="Acidic residues" evidence="1">
    <location>
        <begin position="16"/>
        <end position="29"/>
    </location>
</feature>
<sequence length="400" mass="44741">MAPRHAEIMGRHSIQDDLEDYSLEDEAFDPFDTTDRNDDVAFPNLEAEQKQLHQQHSRKTKPSRSRKPSSVAGRSSRSNLESSRLRDSSSQDSGHLLEDSASQMDEISMSKGSDESRRRARMSQQRTPKPGSAPLFPKNSARRSNAAVGKQSSEQKADGGSRQSKRAISRSYTCGERTIKSKNRSSVSSENSDCPLSPGRCGSGKSARDIRSPRRQLSPRSPLRTSVANSDARLRIRKAAALQREREEREQEEAKLAAQKAKLARQKQKAKNDMRLGQQLAKLDSMDAGGEENTGDGRSVSSKESRNSNDLSSVNSGKTRGSTVEQRRRHRRTHLSHNMLVRNMNQMAASSKDLESSEMGDETEVTLEDISEDTEEMPTLSAEELSGAWQRRRERQQQRS</sequence>
<reference evidence="2" key="1">
    <citation type="submission" date="2020-06" db="EMBL/GenBank/DDBJ databases">
        <authorList>
            <consortium name="Plant Systems Biology data submission"/>
        </authorList>
    </citation>
    <scope>NUCLEOTIDE SEQUENCE</scope>
    <source>
        <strain evidence="2">D6</strain>
    </source>
</reference>
<evidence type="ECO:0000313" key="2">
    <source>
        <dbReference type="EMBL" id="CAB9528977.1"/>
    </source>
</evidence>
<feature type="compositionally biased region" description="Low complexity" evidence="1">
    <location>
        <begin position="215"/>
        <end position="224"/>
    </location>
</feature>
<feature type="compositionally biased region" description="Basic and acidic residues" evidence="1">
    <location>
        <begin position="243"/>
        <end position="255"/>
    </location>
</feature>
<feature type="compositionally biased region" description="Basic residues" evidence="1">
    <location>
        <begin position="53"/>
        <end position="67"/>
    </location>
</feature>
<gene>
    <name evidence="2" type="ORF">SEMRO_2367_G325090.1</name>
</gene>
<organism evidence="2 3">
    <name type="scientific">Seminavis robusta</name>
    <dbReference type="NCBI Taxonomy" id="568900"/>
    <lineage>
        <taxon>Eukaryota</taxon>
        <taxon>Sar</taxon>
        <taxon>Stramenopiles</taxon>
        <taxon>Ochrophyta</taxon>
        <taxon>Bacillariophyta</taxon>
        <taxon>Bacillariophyceae</taxon>
        <taxon>Bacillariophycidae</taxon>
        <taxon>Naviculales</taxon>
        <taxon>Naviculaceae</taxon>
        <taxon>Seminavis</taxon>
    </lineage>
</organism>
<feature type="compositionally biased region" description="Low complexity" evidence="1">
    <location>
        <begin position="68"/>
        <end position="82"/>
    </location>
</feature>
<feature type="compositionally biased region" description="Acidic residues" evidence="1">
    <location>
        <begin position="356"/>
        <end position="376"/>
    </location>
</feature>
<evidence type="ECO:0000313" key="3">
    <source>
        <dbReference type="Proteomes" id="UP001153069"/>
    </source>
</evidence>
<protein>
    <submittedName>
        <fullName evidence="2">Uncharacterized protein</fullName>
    </submittedName>
</protein>
<accession>A0A9N8EXN0</accession>
<keyword evidence="3" id="KW-1185">Reference proteome</keyword>
<proteinExistence type="predicted"/>
<feature type="compositionally biased region" description="Polar residues" evidence="1">
    <location>
        <begin position="308"/>
        <end position="324"/>
    </location>
</feature>
<dbReference type="EMBL" id="CAICTM010002365">
    <property type="protein sequence ID" value="CAB9528977.1"/>
    <property type="molecule type" value="Genomic_DNA"/>
</dbReference>
<feature type="compositionally biased region" description="Basic and acidic residues" evidence="1">
    <location>
        <begin position="1"/>
        <end position="15"/>
    </location>
</feature>
<dbReference type="AlphaFoldDB" id="A0A9N8EXN0"/>
<comment type="caution">
    <text evidence="2">The sequence shown here is derived from an EMBL/GenBank/DDBJ whole genome shotgun (WGS) entry which is preliminary data.</text>
</comment>
<feature type="region of interest" description="Disordered" evidence="1">
    <location>
        <begin position="1"/>
        <end position="400"/>
    </location>
</feature>
<name>A0A9N8EXN0_9STRA</name>
<evidence type="ECO:0000256" key="1">
    <source>
        <dbReference type="SAM" id="MobiDB-lite"/>
    </source>
</evidence>